<comment type="similarity">
    <text evidence="1">Belongs to the protein disulfide isomerase family.</text>
</comment>
<keyword evidence="2" id="KW-0732">Signal</keyword>
<dbReference type="InParanoid" id="A0A0V0Q821"/>
<protein>
    <submittedName>
        <fullName evidence="4">Thioredoxin-like fold</fullName>
    </submittedName>
</protein>
<dbReference type="Proteomes" id="UP000054937">
    <property type="component" value="Unassembled WGS sequence"/>
</dbReference>
<feature type="domain" description="Thioredoxin" evidence="3">
    <location>
        <begin position="1"/>
        <end position="135"/>
    </location>
</feature>
<gene>
    <name evidence="4" type="ORF">PPERSA_03398</name>
</gene>
<dbReference type="PANTHER" id="PTHR45672">
    <property type="entry name" value="PROTEIN DISULFIDE-ISOMERASE C17H9.14C-RELATED"/>
    <property type="match status" value="1"/>
</dbReference>
<dbReference type="SUPFAM" id="SSF52833">
    <property type="entry name" value="Thioredoxin-like"/>
    <property type="match status" value="1"/>
</dbReference>
<dbReference type="CDD" id="cd02961">
    <property type="entry name" value="PDI_a_family"/>
    <property type="match status" value="1"/>
</dbReference>
<dbReference type="GO" id="GO:0005783">
    <property type="term" value="C:endoplasmic reticulum"/>
    <property type="evidence" value="ECO:0007669"/>
    <property type="project" value="TreeGrafter"/>
</dbReference>
<evidence type="ECO:0000259" key="3">
    <source>
        <dbReference type="PROSITE" id="PS51352"/>
    </source>
</evidence>
<dbReference type="InterPro" id="IPR036249">
    <property type="entry name" value="Thioredoxin-like_sf"/>
</dbReference>
<sequence>MQDLKIQIVSSRIITATQKNKCSGEYGKGVYNLCQSYFPDEKSHNIWFIKFYAPWCGHCKQLHPKWQQLGQQLSQEEGIKIGAIDCTQQINQALCQKNKVQGYPTLKIFYKGKSFDYNGQRELQNLKQHVLNFKKKNFKPSPQLCQQGLVKIQHNITPLCPVYYPKLTSKHNWIILFYYINSSNNDKDIIWENINEIGLQLGSINNLNKINQKFSRLQALDSLANKFQFQFSKNSYIKDDHPIAKVGGFCCDCDKKNKKFCSEQNIQNLTLNLIANQQQYNIDISAGEKDIQIKKILQQVFEKLQYLKISDEL</sequence>
<organism evidence="4 5">
    <name type="scientific">Pseudocohnilembus persalinus</name>
    <name type="common">Ciliate</name>
    <dbReference type="NCBI Taxonomy" id="266149"/>
    <lineage>
        <taxon>Eukaryota</taxon>
        <taxon>Sar</taxon>
        <taxon>Alveolata</taxon>
        <taxon>Ciliophora</taxon>
        <taxon>Intramacronucleata</taxon>
        <taxon>Oligohymenophorea</taxon>
        <taxon>Scuticociliatia</taxon>
        <taxon>Philasterida</taxon>
        <taxon>Pseudocohnilembidae</taxon>
        <taxon>Pseudocohnilembus</taxon>
    </lineage>
</organism>
<comment type="caution">
    <text evidence="4">The sequence shown here is derived from an EMBL/GenBank/DDBJ whole genome shotgun (WGS) entry which is preliminary data.</text>
</comment>
<reference evidence="4 5" key="1">
    <citation type="journal article" date="2015" name="Sci. Rep.">
        <title>Genome of the facultative scuticociliatosis pathogen Pseudocohnilembus persalinus provides insight into its virulence through horizontal gene transfer.</title>
        <authorList>
            <person name="Xiong J."/>
            <person name="Wang G."/>
            <person name="Cheng J."/>
            <person name="Tian M."/>
            <person name="Pan X."/>
            <person name="Warren A."/>
            <person name="Jiang C."/>
            <person name="Yuan D."/>
            <person name="Miao W."/>
        </authorList>
    </citation>
    <scope>NUCLEOTIDE SEQUENCE [LARGE SCALE GENOMIC DNA]</scope>
    <source>
        <strain evidence="4">36N120E</strain>
    </source>
</reference>
<dbReference type="PROSITE" id="PS51352">
    <property type="entry name" value="THIOREDOXIN_2"/>
    <property type="match status" value="1"/>
</dbReference>
<dbReference type="OrthoDB" id="2121326at2759"/>
<keyword evidence="5" id="KW-1185">Reference proteome</keyword>
<dbReference type="PANTHER" id="PTHR45672:SF3">
    <property type="entry name" value="THIOREDOXIN DOMAIN-CONTAINING PROTEIN 5"/>
    <property type="match status" value="1"/>
</dbReference>
<dbReference type="Pfam" id="PF00085">
    <property type="entry name" value="Thioredoxin"/>
    <property type="match status" value="1"/>
</dbReference>
<proteinExistence type="inferred from homology"/>
<dbReference type="GO" id="GO:0003756">
    <property type="term" value="F:protein disulfide isomerase activity"/>
    <property type="evidence" value="ECO:0007669"/>
    <property type="project" value="TreeGrafter"/>
</dbReference>
<dbReference type="GO" id="GO:0006457">
    <property type="term" value="P:protein folding"/>
    <property type="evidence" value="ECO:0007669"/>
    <property type="project" value="TreeGrafter"/>
</dbReference>
<name>A0A0V0Q821_PSEPJ</name>
<evidence type="ECO:0000256" key="2">
    <source>
        <dbReference type="ARBA" id="ARBA00022729"/>
    </source>
</evidence>
<dbReference type="InterPro" id="IPR013766">
    <property type="entry name" value="Thioredoxin_domain"/>
</dbReference>
<dbReference type="InterPro" id="IPR051063">
    <property type="entry name" value="PDI"/>
</dbReference>
<dbReference type="PROSITE" id="PS00194">
    <property type="entry name" value="THIOREDOXIN_1"/>
    <property type="match status" value="1"/>
</dbReference>
<dbReference type="PRINTS" id="PR00421">
    <property type="entry name" value="THIOREDOXIN"/>
</dbReference>
<dbReference type="Gene3D" id="3.40.30.10">
    <property type="entry name" value="Glutaredoxin"/>
    <property type="match status" value="1"/>
</dbReference>
<evidence type="ECO:0000256" key="1">
    <source>
        <dbReference type="ARBA" id="ARBA00006347"/>
    </source>
</evidence>
<dbReference type="AlphaFoldDB" id="A0A0V0Q821"/>
<accession>A0A0V0Q821</accession>
<dbReference type="EMBL" id="LDAU01000266">
    <property type="protein sequence ID" value="KRW98196.1"/>
    <property type="molecule type" value="Genomic_DNA"/>
</dbReference>
<evidence type="ECO:0000313" key="4">
    <source>
        <dbReference type="EMBL" id="KRW98196.1"/>
    </source>
</evidence>
<dbReference type="InterPro" id="IPR017937">
    <property type="entry name" value="Thioredoxin_CS"/>
</dbReference>
<evidence type="ECO:0000313" key="5">
    <source>
        <dbReference type="Proteomes" id="UP000054937"/>
    </source>
</evidence>